<organism evidence="1 2">
    <name type="scientific">Nesidiocoris tenuis</name>
    <dbReference type="NCBI Taxonomy" id="355587"/>
    <lineage>
        <taxon>Eukaryota</taxon>
        <taxon>Metazoa</taxon>
        <taxon>Ecdysozoa</taxon>
        <taxon>Arthropoda</taxon>
        <taxon>Hexapoda</taxon>
        <taxon>Insecta</taxon>
        <taxon>Pterygota</taxon>
        <taxon>Neoptera</taxon>
        <taxon>Paraneoptera</taxon>
        <taxon>Hemiptera</taxon>
        <taxon>Heteroptera</taxon>
        <taxon>Panheteroptera</taxon>
        <taxon>Cimicomorpha</taxon>
        <taxon>Miridae</taxon>
        <taxon>Dicyphina</taxon>
        <taxon>Nesidiocoris</taxon>
    </lineage>
</organism>
<dbReference type="Proteomes" id="UP001307889">
    <property type="component" value="Chromosome 5"/>
</dbReference>
<keyword evidence="2" id="KW-1185">Reference proteome</keyword>
<reference evidence="1 2" key="1">
    <citation type="submission" date="2023-09" db="EMBL/GenBank/DDBJ databases">
        <title>Nesidiocoris tenuis whole genome shotgun sequence.</title>
        <authorList>
            <person name="Shibata T."/>
            <person name="Shimoda M."/>
            <person name="Kobayashi T."/>
            <person name="Uehara T."/>
        </authorList>
    </citation>
    <scope>NUCLEOTIDE SEQUENCE [LARGE SCALE GENOMIC DNA]</scope>
    <source>
        <strain evidence="1 2">Japan</strain>
    </source>
</reference>
<dbReference type="EMBL" id="AP028913">
    <property type="protein sequence ID" value="BES94494.1"/>
    <property type="molecule type" value="Genomic_DNA"/>
</dbReference>
<evidence type="ECO:0000313" key="1">
    <source>
        <dbReference type="EMBL" id="BES94494.1"/>
    </source>
</evidence>
<sequence>MKNQSLLSDSNNNGIIGTGHYEQLSGARSTPELLSRSFPFSSALHFNFNTHNSKSLSPSPPQLSFEETWIVVNFRSAVYWGLEMSMNHSPEVDIACLMDRRCRTD</sequence>
<accession>A0ABN7AQK7</accession>
<evidence type="ECO:0000313" key="2">
    <source>
        <dbReference type="Proteomes" id="UP001307889"/>
    </source>
</evidence>
<protein>
    <submittedName>
        <fullName evidence="1">Uncharacterized protein</fullName>
    </submittedName>
</protein>
<proteinExistence type="predicted"/>
<name>A0ABN7AQK7_9HEMI</name>
<gene>
    <name evidence="1" type="ORF">NTJ_07303</name>
</gene>